<evidence type="ECO:0000256" key="2">
    <source>
        <dbReference type="ARBA" id="ARBA00005606"/>
    </source>
</evidence>
<gene>
    <name evidence="6" type="ORF">SAMN05444358_101833</name>
</gene>
<evidence type="ECO:0000256" key="4">
    <source>
        <dbReference type="ARBA" id="ARBA00015601"/>
    </source>
</evidence>
<comment type="catalytic activity">
    <reaction evidence="5">
        <text>methanethiol + O2 + H2O = hydrogen sulfide + formaldehyde + H2O2 + H(+)</text>
        <dbReference type="Rhea" id="RHEA:11812"/>
        <dbReference type="ChEBI" id="CHEBI:15377"/>
        <dbReference type="ChEBI" id="CHEBI:15378"/>
        <dbReference type="ChEBI" id="CHEBI:15379"/>
        <dbReference type="ChEBI" id="CHEBI:16007"/>
        <dbReference type="ChEBI" id="CHEBI:16240"/>
        <dbReference type="ChEBI" id="CHEBI:16842"/>
        <dbReference type="ChEBI" id="CHEBI:29919"/>
        <dbReference type="EC" id="1.8.3.4"/>
    </reaction>
</comment>
<keyword evidence="7" id="KW-1185">Reference proteome</keyword>
<dbReference type="Proteomes" id="UP000183400">
    <property type="component" value="Unassembled WGS sequence"/>
</dbReference>
<dbReference type="EC" id="1.8.3.4" evidence="3"/>
<organism evidence="6 7">
    <name type="scientific">Ruegeria halocynthiae</name>
    <dbReference type="NCBI Taxonomy" id="985054"/>
    <lineage>
        <taxon>Bacteria</taxon>
        <taxon>Pseudomonadati</taxon>
        <taxon>Pseudomonadota</taxon>
        <taxon>Alphaproteobacteria</taxon>
        <taxon>Rhodobacterales</taxon>
        <taxon>Roseobacteraceae</taxon>
        <taxon>Ruegeria</taxon>
    </lineage>
</organism>
<evidence type="ECO:0000313" key="6">
    <source>
        <dbReference type="EMBL" id="SDW44355.1"/>
    </source>
</evidence>
<dbReference type="InterPro" id="IPR008826">
    <property type="entry name" value="Se-bd"/>
</dbReference>
<dbReference type="Gene3D" id="2.130.10.10">
    <property type="entry name" value="YVTN repeat-like/Quinoprotein amine dehydrogenase"/>
    <property type="match status" value="1"/>
</dbReference>
<dbReference type="SUPFAM" id="SSF75011">
    <property type="entry name" value="3-carboxy-cis,cis-mucoante lactonizing enzyme"/>
    <property type="match status" value="1"/>
</dbReference>
<dbReference type="InterPro" id="IPR015943">
    <property type="entry name" value="WD40/YVTN_repeat-like_dom_sf"/>
</dbReference>
<evidence type="ECO:0000256" key="5">
    <source>
        <dbReference type="ARBA" id="ARBA00047539"/>
    </source>
</evidence>
<protein>
    <recommendedName>
        <fullName evidence="4">Methanethiol oxidase</fullName>
        <ecNumber evidence="3">1.8.3.4</ecNumber>
    </recommendedName>
</protein>
<name>A0A1H2TKZ6_9RHOB</name>
<evidence type="ECO:0000256" key="3">
    <source>
        <dbReference type="ARBA" id="ARBA00012510"/>
    </source>
</evidence>
<reference evidence="7" key="1">
    <citation type="submission" date="2016-10" db="EMBL/GenBank/DDBJ databases">
        <authorList>
            <person name="Varghese N."/>
            <person name="Submissions S."/>
        </authorList>
    </citation>
    <scope>NUCLEOTIDE SEQUENCE [LARGE SCALE GENOMIC DNA]</scope>
    <source>
        <strain evidence="7">DSM 27839</strain>
    </source>
</reference>
<dbReference type="GO" id="GO:0008430">
    <property type="term" value="F:selenium binding"/>
    <property type="evidence" value="ECO:0007669"/>
    <property type="project" value="InterPro"/>
</dbReference>
<evidence type="ECO:0000256" key="1">
    <source>
        <dbReference type="ARBA" id="ARBA00005177"/>
    </source>
</evidence>
<dbReference type="STRING" id="985054.SAMN05444358_101833"/>
<evidence type="ECO:0000313" key="7">
    <source>
        <dbReference type="Proteomes" id="UP000183400"/>
    </source>
</evidence>
<dbReference type="PANTHER" id="PTHR23300">
    <property type="entry name" value="METHANETHIOL OXIDASE"/>
    <property type="match status" value="1"/>
</dbReference>
<comment type="similarity">
    <text evidence="2">Belongs to the selenium-binding protein family.</text>
</comment>
<comment type="pathway">
    <text evidence="1">Organosulfur degradation.</text>
</comment>
<dbReference type="PANTHER" id="PTHR23300:SF0">
    <property type="entry name" value="METHANETHIOL OXIDASE"/>
    <property type="match status" value="1"/>
</dbReference>
<dbReference type="EMBL" id="FNNP01000001">
    <property type="protein sequence ID" value="SDW44355.1"/>
    <property type="molecule type" value="Genomic_DNA"/>
</dbReference>
<dbReference type="AlphaFoldDB" id="A0A1H2TKZ6"/>
<proteinExistence type="inferred from homology"/>
<sequence>MTSGGKTGTLKKLNINCLREDVMNQRPDPTFYPSAKLAMEGPTETLAFTLMLSPDFSQPDGLAVVNVDPTSDDYGKIVHQVIMPEKGDEFHHFGWNACSSSLSPLSGHAFLERRYLIVPGIRSSRIYIIDVKNPLEAKIHKIIEPEEVFAKTGYSRPHTIHCGPEGIYVSTLGGGGEDGTDGPPGIFIMDCESFEIIGRYEIERGVQDKHYDFWWNLPRDYMVSSEWGLPPQFENGIVAEDLLSNKYGHSIHFWNLRDRTNIQTIDLGENHQMALEIRPAHDPVKQYGFCGVVVDTTNLQGAIFTWWRNEDGTFEAKKTITIDPEPADPDDLPELLKGFSAVPPLVTDIDLSLDDKYLYVACWGTGEMHQYDVSDPMNPKLAGKVEIGGIVKKTKHPNGQEFGYGPQMVEISRDGKRVYWTNSLYSTWDDQFYPGEGGAAMVKADVGENGSLTLDPKFWVDFPDGYRAHQIRLEGGDCSTDSFCYPSV</sequence>
<dbReference type="Pfam" id="PF05694">
    <property type="entry name" value="SBP56"/>
    <property type="match status" value="1"/>
</dbReference>
<dbReference type="GO" id="GO:0018549">
    <property type="term" value="F:methanethiol oxidase activity"/>
    <property type="evidence" value="ECO:0007669"/>
    <property type="project" value="UniProtKB-EC"/>
</dbReference>
<accession>A0A1H2TKZ6</accession>